<evidence type="ECO:0000313" key="3">
    <source>
        <dbReference type="EMBL" id="SUZ98206.1"/>
    </source>
</evidence>
<gene>
    <name evidence="3" type="ORF">METZ01_LOCUS51060</name>
</gene>
<dbReference type="InterPro" id="IPR009827">
    <property type="entry name" value="MatC_N"/>
</dbReference>
<feature type="transmembrane region" description="Helical" evidence="1">
    <location>
        <begin position="48"/>
        <end position="68"/>
    </location>
</feature>
<evidence type="ECO:0000259" key="2">
    <source>
        <dbReference type="Pfam" id="PF07158"/>
    </source>
</evidence>
<protein>
    <recommendedName>
        <fullName evidence="2">Dicarboxylate carrier MatC N-terminal domain-containing protein</fullName>
    </recommendedName>
</protein>
<proteinExistence type="predicted"/>
<feature type="transmembrane region" description="Helical" evidence="1">
    <location>
        <begin position="275"/>
        <end position="293"/>
    </location>
</feature>
<reference evidence="3" key="1">
    <citation type="submission" date="2018-05" db="EMBL/GenBank/DDBJ databases">
        <authorList>
            <person name="Lanie J.A."/>
            <person name="Ng W.-L."/>
            <person name="Kazmierczak K.M."/>
            <person name="Andrzejewski T.M."/>
            <person name="Davidsen T.M."/>
            <person name="Wayne K.J."/>
            <person name="Tettelin H."/>
            <person name="Glass J.I."/>
            <person name="Rusch D."/>
            <person name="Podicherti R."/>
            <person name="Tsui H.-C.T."/>
            <person name="Winkler M.E."/>
        </authorList>
    </citation>
    <scope>NUCLEOTIDE SEQUENCE</scope>
</reference>
<dbReference type="EMBL" id="UINC01002582">
    <property type="protein sequence ID" value="SUZ98206.1"/>
    <property type="molecule type" value="Genomic_DNA"/>
</dbReference>
<name>A0A381S261_9ZZZZ</name>
<feature type="transmembrane region" description="Helical" evidence="1">
    <location>
        <begin position="365"/>
        <end position="387"/>
    </location>
</feature>
<evidence type="ECO:0000256" key="1">
    <source>
        <dbReference type="SAM" id="Phobius"/>
    </source>
</evidence>
<keyword evidence="1" id="KW-0472">Membrane</keyword>
<feature type="transmembrane region" description="Helical" evidence="1">
    <location>
        <begin position="399"/>
        <end position="418"/>
    </location>
</feature>
<keyword evidence="1" id="KW-0812">Transmembrane</keyword>
<feature type="transmembrane region" description="Helical" evidence="1">
    <location>
        <begin position="314"/>
        <end position="341"/>
    </location>
</feature>
<dbReference type="AlphaFoldDB" id="A0A381S261"/>
<accession>A0A381S261</accession>
<feature type="domain" description="Dicarboxylate carrier MatC N-terminal" evidence="2">
    <location>
        <begin position="1"/>
        <end position="149"/>
    </location>
</feature>
<sequence length="426" mass="44167">MDPATLSLGALLVAIVVSCTIRLHVGFLAISLAWIVGVYIADMGAREVMAGFPTNLFLTLVGVTLLFSQAQANGTLDLIAHKAVRLCRGNIGVMPMMFFALSFTLASIGPGSIAATALMAPMGMAVAGQVGVPVFLMAIMIGHGANAGALSPIAPAGVIVNGVMDGIGLGGYETLTYLNNMVAHTVVVFTAYFLFGGWRLLRRHHEGELVVPTGDGGATSAGEFERKHWLTLGATGILLTSVILFDVDVGLGAFACAVGLALLKAGDESAAINLMPWRVIMMVCGVTVLISVLDETGGLALFTQILADISTSDTVTAIMAFTTGFISLYSSTSGVVLPAFLPTVPELAQQLGGVEPLAIASSMNIGAHLVDVSALSTLGALCMAAAPKHEDSRKLFNKLMAWGLSMTLVGSATCWFFFTVLRVGLG</sequence>
<feature type="transmembrane region" description="Helical" evidence="1">
    <location>
        <begin position="174"/>
        <end position="195"/>
    </location>
</feature>
<organism evidence="3">
    <name type="scientific">marine metagenome</name>
    <dbReference type="NCBI Taxonomy" id="408172"/>
    <lineage>
        <taxon>unclassified sequences</taxon>
        <taxon>metagenomes</taxon>
        <taxon>ecological metagenomes</taxon>
    </lineage>
</organism>
<feature type="transmembrane region" description="Helical" evidence="1">
    <location>
        <begin position="236"/>
        <end position="263"/>
    </location>
</feature>
<feature type="transmembrane region" description="Helical" evidence="1">
    <location>
        <begin position="98"/>
        <end position="120"/>
    </location>
</feature>
<feature type="transmembrane region" description="Helical" evidence="1">
    <location>
        <begin position="6"/>
        <end position="36"/>
    </location>
</feature>
<dbReference type="Pfam" id="PF07158">
    <property type="entry name" value="MatC_N"/>
    <property type="match status" value="1"/>
</dbReference>
<keyword evidence="1" id="KW-1133">Transmembrane helix</keyword>